<dbReference type="SUPFAM" id="SSF82829">
    <property type="entry name" value="MesJ substrate recognition domain-like"/>
    <property type="match status" value="1"/>
</dbReference>
<protein>
    <recommendedName>
        <fullName evidence="8">tRNA(Ile)-lysidine synthase</fullName>
        <ecNumber evidence="8">6.3.4.19</ecNumber>
    </recommendedName>
    <alternativeName>
        <fullName evidence="8">tRNA(Ile)-2-lysyl-cytidine synthase</fullName>
    </alternativeName>
    <alternativeName>
        <fullName evidence="8">tRNA(Ile)-lysidine synthetase</fullName>
    </alternativeName>
</protein>
<evidence type="ECO:0000259" key="9">
    <source>
        <dbReference type="SMART" id="SM00977"/>
    </source>
</evidence>
<organism evidence="10 11">
    <name type="scientific">Candidatus Entotheonella gemina</name>
    <dbReference type="NCBI Taxonomy" id="1429439"/>
    <lineage>
        <taxon>Bacteria</taxon>
        <taxon>Pseudomonadati</taxon>
        <taxon>Nitrospinota/Tectimicrobiota group</taxon>
        <taxon>Candidatus Tectimicrobiota</taxon>
        <taxon>Candidatus Entotheonellia</taxon>
        <taxon>Candidatus Entotheonellales</taxon>
        <taxon>Candidatus Entotheonellaceae</taxon>
        <taxon>Candidatus Entotheonella</taxon>
    </lineage>
</organism>
<evidence type="ECO:0000256" key="8">
    <source>
        <dbReference type="HAMAP-Rule" id="MF_01161"/>
    </source>
</evidence>
<dbReference type="SMART" id="SM00977">
    <property type="entry name" value="TilS_C"/>
    <property type="match status" value="1"/>
</dbReference>
<accession>W4MD79</accession>
<dbReference type="GO" id="GO:0006400">
    <property type="term" value="P:tRNA modification"/>
    <property type="evidence" value="ECO:0007669"/>
    <property type="project" value="UniProtKB-UniRule"/>
</dbReference>
<dbReference type="AlphaFoldDB" id="W4MD79"/>
<proteinExistence type="inferred from homology"/>
<comment type="similarity">
    <text evidence="8">Belongs to the tRNA(Ile)-lysidine synthase family.</text>
</comment>
<dbReference type="PANTHER" id="PTHR43033:SF1">
    <property type="entry name" value="TRNA(ILE)-LYSIDINE SYNTHASE-RELATED"/>
    <property type="match status" value="1"/>
</dbReference>
<dbReference type="GO" id="GO:0032267">
    <property type="term" value="F:tRNA(Ile)-lysidine synthase activity"/>
    <property type="evidence" value="ECO:0007669"/>
    <property type="project" value="UniProtKB-EC"/>
</dbReference>
<dbReference type="HAMAP" id="MF_01161">
    <property type="entry name" value="tRNA_Ile_lys_synt"/>
    <property type="match status" value="1"/>
</dbReference>
<dbReference type="HOGENOM" id="CLU_018869_0_1_7"/>
<comment type="function">
    <text evidence="8">Ligates lysine onto the cytidine present at position 34 of the AUA codon-specific tRNA(Ile) that contains the anticodon CAU, in an ATP-dependent manner. Cytidine is converted to lysidine, thus changing the amino acid specificity of the tRNA from methionine to isoleucine.</text>
</comment>
<dbReference type="InterPro" id="IPR012795">
    <property type="entry name" value="tRNA_Ile_lys_synt_N"/>
</dbReference>
<dbReference type="Gene3D" id="3.30.465.60">
    <property type="match status" value="1"/>
</dbReference>
<evidence type="ECO:0000256" key="1">
    <source>
        <dbReference type="ARBA" id="ARBA00004496"/>
    </source>
</evidence>
<evidence type="ECO:0000313" key="11">
    <source>
        <dbReference type="Proteomes" id="UP000019140"/>
    </source>
</evidence>
<dbReference type="Pfam" id="PF01171">
    <property type="entry name" value="ATP_bind_3"/>
    <property type="match status" value="1"/>
</dbReference>
<evidence type="ECO:0000256" key="2">
    <source>
        <dbReference type="ARBA" id="ARBA00022490"/>
    </source>
</evidence>
<comment type="subcellular location">
    <subcellularLocation>
        <location evidence="1 8">Cytoplasm</location>
    </subcellularLocation>
</comment>
<dbReference type="EC" id="6.3.4.19" evidence="8"/>
<evidence type="ECO:0000256" key="5">
    <source>
        <dbReference type="ARBA" id="ARBA00022741"/>
    </source>
</evidence>
<keyword evidence="11" id="KW-1185">Reference proteome</keyword>
<dbReference type="InterPro" id="IPR012796">
    <property type="entry name" value="Lysidine-tRNA-synth_C"/>
</dbReference>
<evidence type="ECO:0000256" key="3">
    <source>
        <dbReference type="ARBA" id="ARBA00022598"/>
    </source>
</evidence>
<keyword evidence="2 8" id="KW-0963">Cytoplasm</keyword>
<dbReference type="NCBIfam" id="TIGR02432">
    <property type="entry name" value="lysidine_TilS_N"/>
    <property type="match status" value="1"/>
</dbReference>
<feature type="domain" description="Lysidine-tRNA(Ile) synthetase C-terminal" evidence="9">
    <location>
        <begin position="399"/>
        <end position="471"/>
    </location>
</feature>
<evidence type="ECO:0000256" key="6">
    <source>
        <dbReference type="ARBA" id="ARBA00022840"/>
    </source>
</evidence>
<evidence type="ECO:0000313" key="10">
    <source>
        <dbReference type="EMBL" id="ETX08163.1"/>
    </source>
</evidence>
<dbReference type="GO" id="GO:0005524">
    <property type="term" value="F:ATP binding"/>
    <property type="evidence" value="ECO:0007669"/>
    <property type="project" value="UniProtKB-UniRule"/>
</dbReference>
<keyword evidence="6 8" id="KW-0067">ATP-binding</keyword>
<dbReference type="InterPro" id="IPR011063">
    <property type="entry name" value="TilS/TtcA_N"/>
</dbReference>
<evidence type="ECO:0000256" key="7">
    <source>
        <dbReference type="ARBA" id="ARBA00048539"/>
    </source>
</evidence>
<dbReference type="CDD" id="cd01992">
    <property type="entry name" value="TilS_N"/>
    <property type="match status" value="1"/>
</dbReference>
<comment type="catalytic activity">
    <reaction evidence="7 8">
        <text>cytidine(34) in tRNA(Ile2) + L-lysine + ATP = lysidine(34) in tRNA(Ile2) + AMP + diphosphate + H(+)</text>
        <dbReference type="Rhea" id="RHEA:43744"/>
        <dbReference type="Rhea" id="RHEA-COMP:10625"/>
        <dbReference type="Rhea" id="RHEA-COMP:10670"/>
        <dbReference type="ChEBI" id="CHEBI:15378"/>
        <dbReference type="ChEBI" id="CHEBI:30616"/>
        <dbReference type="ChEBI" id="CHEBI:32551"/>
        <dbReference type="ChEBI" id="CHEBI:33019"/>
        <dbReference type="ChEBI" id="CHEBI:82748"/>
        <dbReference type="ChEBI" id="CHEBI:83665"/>
        <dbReference type="ChEBI" id="CHEBI:456215"/>
        <dbReference type="EC" id="6.3.4.19"/>
    </reaction>
</comment>
<dbReference type="SUPFAM" id="SSF52402">
    <property type="entry name" value="Adenine nucleotide alpha hydrolases-like"/>
    <property type="match status" value="1"/>
</dbReference>
<reference evidence="10 11" key="1">
    <citation type="journal article" date="2014" name="Nature">
        <title>An environmental bacterial taxon with a large and distinct metabolic repertoire.</title>
        <authorList>
            <person name="Wilson M.C."/>
            <person name="Mori T."/>
            <person name="Ruckert C."/>
            <person name="Uria A.R."/>
            <person name="Helf M.J."/>
            <person name="Takada K."/>
            <person name="Gernert C."/>
            <person name="Steffens U.A."/>
            <person name="Heycke N."/>
            <person name="Schmitt S."/>
            <person name="Rinke C."/>
            <person name="Helfrich E.J."/>
            <person name="Brachmann A.O."/>
            <person name="Gurgui C."/>
            <person name="Wakimoto T."/>
            <person name="Kracht M."/>
            <person name="Crusemann M."/>
            <person name="Hentschel U."/>
            <person name="Abe I."/>
            <person name="Matsunaga S."/>
            <person name="Kalinowski J."/>
            <person name="Takeyama H."/>
            <person name="Piel J."/>
        </authorList>
    </citation>
    <scope>NUCLEOTIDE SEQUENCE [LARGE SCALE GENOMIC DNA]</scope>
    <source>
        <strain evidence="11">TSY2</strain>
    </source>
</reference>
<evidence type="ECO:0000256" key="4">
    <source>
        <dbReference type="ARBA" id="ARBA00022694"/>
    </source>
</evidence>
<dbReference type="GO" id="GO:0005737">
    <property type="term" value="C:cytoplasm"/>
    <property type="evidence" value="ECO:0007669"/>
    <property type="project" value="UniProtKB-SubCell"/>
</dbReference>
<keyword evidence="4 8" id="KW-0819">tRNA processing</keyword>
<dbReference type="PANTHER" id="PTHR43033">
    <property type="entry name" value="TRNA(ILE)-LYSIDINE SYNTHASE-RELATED"/>
    <property type="match status" value="1"/>
</dbReference>
<dbReference type="PATRIC" id="fig|1429439.4.peg.1198"/>
<keyword evidence="5 8" id="KW-0547">Nucleotide-binding</keyword>
<gene>
    <name evidence="8" type="primary">tilS</name>
    <name evidence="10" type="ORF">ETSY2_06970</name>
</gene>
<keyword evidence="3 8" id="KW-0436">Ligase</keyword>
<dbReference type="InterPro" id="IPR014729">
    <property type="entry name" value="Rossmann-like_a/b/a_fold"/>
</dbReference>
<comment type="domain">
    <text evidence="8">The N-terminal region contains the highly conserved SGGXDS motif, predicted to be a P-loop motif involved in ATP binding.</text>
</comment>
<dbReference type="EMBL" id="AZHX01000284">
    <property type="protein sequence ID" value="ETX08163.1"/>
    <property type="molecule type" value="Genomic_DNA"/>
</dbReference>
<comment type="caution">
    <text evidence="10">The sequence shown here is derived from an EMBL/GenBank/DDBJ whole genome shotgun (WGS) entry which is preliminary data.</text>
</comment>
<dbReference type="InterPro" id="IPR012094">
    <property type="entry name" value="tRNA_Ile_lys_synt"/>
</dbReference>
<dbReference type="Pfam" id="PF11734">
    <property type="entry name" value="TilS_C"/>
    <property type="match status" value="1"/>
</dbReference>
<dbReference type="Proteomes" id="UP000019140">
    <property type="component" value="Unassembled WGS sequence"/>
</dbReference>
<sequence length="481" mass="55157">MWRWENDTFLSRASLRMLITEVRSYIESYDMLPHGGAVLVAVSGGPDSMALLALLHHLRAIYKSHLKVVHIDHQLRGREAVRDALFVRQQAARLGLPCHVVRVDAKRFRQTSGLSPQHAARELRYAALAKLQRQLGADRIALGHIADDQIETFLMRLLRGTGPAGLAGMPPIRPPYIRPLMSIRRQTLIDFLRVEGIPWVQDSSNLKRIYQRNRVRLDVLPILRQYNPQIDRRLYELTDMMAAEHHLLERQVDAWYPCIVRQRSRHKFLLQCRAYEHVPLAIQRRLLRRLTDRYLSVPAAVRFHHIERLRLLLTHGKVGQRLTLPGQWMVERHHDVATMWRGHAPADGVQAATLSVPGQTALQELDAVVTAEFLDAAPSPLAPGRDVVYIDAATIQTPLMIRSRWPGARFHPLGAPGHKKLKSFLIDQKVARVERERIPLVLSGAEIVWVVGYQLGHRFRIRPETQRVVRLQYLTRSTTSL</sequence>
<dbReference type="Gene3D" id="3.40.50.620">
    <property type="entry name" value="HUPs"/>
    <property type="match status" value="1"/>
</dbReference>
<feature type="binding site" evidence="8">
    <location>
        <begin position="43"/>
        <end position="48"/>
    </location>
    <ligand>
        <name>ATP</name>
        <dbReference type="ChEBI" id="CHEBI:30616"/>
    </ligand>
</feature>
<dbReference type="SUPFAM" id="SSF56037">
    <property type="entry name" value="PheT/TilS domain"/>
    <property type="match status" value="1"/>
</dbReference>
<name>W4MD79_9BACT</name>
<dbReference type="NCBIfam" id="TIGR02433">
    <property type="entry name" value="lysidine_TilS_C"/>
    <property type="match status" value="1"/>
</dbReference>